<feature type="domain" description="Cupin type-2" evidence="1">
    <location>
        <begin position="36"/>
        <end position="98"/>
    </location>
</feature>
<evidence type="ECO:0000259" key="1">
    <source>
        <dbReference type="Pfam" id="PF07883"/>
    </source>
</evidence>
<keyword evidence="3" id="KW-1185">Reference proteome</keyword>
<dbReference type="Gene3D" id="2.60.120.10">
    <property type="entry name" value="Jelly Rolls"/>
    <property type="match status" value="1"/>
</dbReference>
<sequence length="215" mass="24140">MSATQTQRTIRNPQIGDEVTFLETAQESGGAYEWVEVRLQPGGGTPLHYHTTFEEEFEAIEGRLSLDCDGKTLLLEPGQKAVAPLGSKHRFYNQEKTEIAFRVKILPARSFEKFLRMQYGLARDGRTGANGMPKSMLELAVVIRMGESYLIGPPVWLQKGMFGLLYRIARWRGIERRLLDAYCPKSGAKKGSGERYAGGILKRSYEVGKSDARHP</sequence>
<reference evidence="2" key="1">
    <citation type="submission" date="2022-10" db="EMBL/GenBank/DDBJ databases">
        <title>Comparative genomic analysis of Cohnella hashimotonis sp. nov., isolated from the International Space Station.</title>
        <authorList>
            <person name="Simpson A."/>
            <person name="Venkateswaran K."/>
        </authorList>
    </citation>
    <scope>NUCLEOTIDE SEQUENCE</scope>
    <source>
        <strain evidence="2">DSM 28161</strain>
    </source>
</reference>
<dbReference type="EMBL" id="JAPDIA010000009">
    <property type="protein sequence ID" value="MDG0814169.1"/>
    <property type="molecule type" value="Genomic_DNA"/>
</dbReference>
<gene>
    <name evidence="2" type="ORF">OMP40_36490</name>
</gene>
<dbReference type="InterPro" id="IPR013096">
    <property type="entry name" value="Cupin_2"/>
</dbReference>
<organism evidence="2 3">
    <name type="scientific">Cohnella rhizosphaerae</name>
    <dbReference type="NCBI Taxonomy" id="1457232"/>
    <lineage>
        <taxon>Bacteria</taxon>
        <taxon>Bacillati</taxon>
        <taxon>Bacillota</taxon>
        <taxon>Bacilli</taxon>
        <taxon>Bacillales</taxon>
        <taxon>Paenibacillaceae</taxon>
        <taxon>Cohnella</taxon>
    </lineage>
</organism>
<dbReference type="InterPro" id="IPR053146">
    <property type="entry name" value="QDO-like"/>
</dbReference>
<dbReference type="AlphaFoldDB" id="A0A9X4QWZ0"/>
<name>A0A9X4QWZ0_9BACL</name>
<dbReference type="Pfam" id="PF07883">
    <property type="entry name" value="Cupin_2"/>
    <property type="match status" value="1"/>
</dbReference>
<dbReference type="Proteomes" id="UP001153404">
    <property type="component" value="Unassembled WGS sequence"/>
</dbReference>
<accession>A0A9X4QWZ0</accession>
<dbReference type="RefSeq" id="WP_277538875.1">
    <property type="nucleotide sequence ID" value="NZ_JAPDIA010000009.1"/>
</dbReference>
<evidence type="ECO:0000313" key="2">
    <source>
        <dbReference type="EMBL" id="MDG0814169.1"/>
    </source>
</evidence>
<dbReference type="SUPFAM" id="SSF51182">
    <property type="entry name" value="RmlC-like cupins"/>
    <property type="match status" value="1"/>
</dbReference>
<dbReference type="InterPro" id="IPR011051">
    <property type="entry name" value="RmlC_Cupin_sf"/>
</dbReference>
<comment type="caution">
    <text evidence="2">The sequence shown here is derived from an EMBL/GenBank/DDBJ whole genome shotgun (WGS) entry which is preliminary data.</text>
</comment>
<protein>
    <submittedName>
        <fullName evidence="2">Cupin domain-containing protein</fullName>
    </submittedName>
</protein>
<dbReference type="InterPro" id="IPR014710">
    <property type="entry name" value="RmlC-like_jellyroll"/>
</dbReference>
<dbReference type="PANTHER" id="PTHR36440:SF1">
    <property type="entry name" value="PUTATIVE (AFU_ORTHOLOGUE AFUA_8G07350)-RELATED"/>
    <property type="match status" value="1"/>
</dbReference>
<evidence type="ECO:0000313" key="3">
    <source>
        <dbReference type="Proteomes" id="UP001153404"/>
    </source>
</evidence>
<dbReference type="PANTHER" id="PTHR36440">
    <property type="entry name" value="PUTATIVE (AFU_ORTHOLOGUE AFUA_8G07350)-RELATED"/>
    <property type="match status" value="1"/>
</dbReference>
<proteinExistence type="predicted"/>